<dbReference type="Proteomes" id="UP000825009">
    <property type="component" value="Chromosome"/>
</dbReference>
<reference evidence="1 2" key="1">
    <citation type="submission" date="2021-07" db="EMBL/GenBank/DDBJ databases">
        <title>A novel Jannaschia species isolated from marine dinoflagellate Ceratoperidinium margalefii.</title>
        <authorList>
            <person name="Jiang Y."/>
            <person name="Li Z."/>
        </authorList>
    </citation>
    <scope>NUCLEOTIDE SEQUENCE [LARGE SCALE GENOMIC DNA]</scope>
    <source>
        <strain evidence="1 2">J12C1-MA-4</strain>
    </source>
</reference>
<name>A0A8F6TTQ0_9RHOB</name>
<dbReference type="RefSeq" id="WP_219000967.1">
    <property type="nucleotide sequence ID" value="NZ_CP079194.1"/>
</dbReference>
<dbReference type="Pfam" id="PF07386">
    <property type="entry name" value="DUF1499"/>
    <property type="match status" value="1"/>
</dbReference>
<dbReference type="KEGG" id="gce:KYE46_12610"/>
<gene>
    <name evidence="1" type="ORF">KYE46_12610</name>
</gene>
<dbReference type="InterPro" id="IPR010865">
    <property type="entry name" value="DUF1499"/>
</dbReference>
<proteinExistence type="predicted"/>
<sequence>MRILIYILAALVVVTLAAALYVRLAPVDTARWHVDPETVTPPTTPNYVLLAGDRAVAIDAPSLSVAGRLQAAAEAEGATLVAGSLGEGFATYMVRSRLMGYPDFISIRLVPEEETTRLHLFSRSAYGRSDFGVNTARAQRWLTAARGEGSTV</sequence>
<organism evidence="1 2">
    <name type="scientific">Gymnodinialimonas ceratoperidinii</name>
    <dbReference type="NCBI Taxonomy" id="2856823"/>
    <lineage>
        <taxon>Bacteria</taxon>
        <taxon>Pseudomonadati</taxon>
        <taxon>Pseudomonadota</taxon>
        <taxon>Alphaproteobacteria</taxon>
        <taxon>Rhodobacterales</taxon>
        <taxon>Paracoccaceae</taxon>
        <taxon>Gymnodinialimonas</taxon>
    </lineage>
</organism>
<evidence type="ECO:0000313" key="1">
    <source>
        <dbReference type="EMBL" id="QXT38771.1"/>
    </source>
</evidence>
<evidence type="ECO:0000313" key="2">
    <source>
        <dbReference type="Proteomes" id="UP000825009"/>
    </source>
</evidence>
<dbReference type="EMBL" id="CP079194">
    <property type="protein sequence ID" value="QXT38771.1"/>
    <property type="molecule type" value="Genomic_DNA"/>
</dbReference>
<accession>A0A8F6TTQ0</accession>
<keyword evidence="2" id="KW-1185">Reference proteome</keyword>
<protein>
    <submittedName>
        <fullName evidence="1">DUF1499 domain-containing protein</fullName>
    </submittedName>
</protein>
<dbReference type="AlphaFoldDB" id="A0A8F6TTQ0"/>